<dbReference type="PANTHER" id="PTHR30086">
    <property type="entry name" value="ARGININE EXPORTER PROTEIN ARGO"/>
    <property type="match status" value="1"/>
</dbReference>
<dbReference type="AlphaFoldDB" id="A0A081RYQ7"/>
<dbReference type="RefSeq" id="WP_051769337.1">
    <property type="nucleotide sequence ID" value="NZ_CAWLUD010000022.1"/>
</dbReference>
<evidence type="ECO:0000256" key="5">
    <source>
        <dbReference type="ARBA" id="ARBA00022989"/>
    </source>
</evidence>
<dbReference type="PATRIC" id="fig|1393735.3.peg.1550"/>
<dbReference type="Proteomes" id="UP000028002">
    <property type="component" value="Unassembled WGS sequence"/>
</dbReference>
<feature type="transmembrane region" description="Helical" evidence="7">
    <location>
        <begin position="71"/>
        <end position="92"/>
    </location>
</feature>
<keyword evidence="6 7" id="KW-0472">Membrane</keyword>
<feature type="transmembrane region" description="Helical" evidence="7">
    <location>
        <begin position="142"/>
        <end position="163"/>
    </location>
</feature>
<organism evidence="8 9">
    <name type="scientific">Photorhabdus temperata subsp. temperata Meg1</name>
    <dbReference type="NCBI Taxonomy" id="1393735"/>
    <lineage>
        <taxon>Bacteria</taxon>
        <taxon>Pseudomonadati</taxon>
        <taxon>Pseudomonadota</taxon>
        <taxon>Gammaproteobacteria</taxon>
        <taxon>Enterobacterales</taxon>
        <taxon>Morganellaceae</taxon>
        <taxon>Photorhabdus</taxon>
    </lineage>
</organism>
<sequence length="208" mass="23172">MSSEQGFIISFCTILLVGIASPGPGFLVTMKNAVTYSKSVAMMSVVGIATANALFTTLALGGLTFVLKEPAILFTLYILGGTYLLYLAYRLFRIKPMNDIELNTLSDKRDCTFKSGFILQLYNPKAILLISSAVSVSMPQDINISISVIMISMAFIISFLWYGGIVMIINYQKIRDYLLIKIHLVNKLSSLIIFFMAMKIYYSAMYLI</sequence>
<dbReference type="PANTHER" id="PTHR30086:SF20">
    <property type="entry name" value="ARGININE EXPORTER PROTEIN ARGO-RELATED"/>
    <property type="match status" value="1"/>
</dbReference>
<dbReference type="EMBL" id="JGVH01000022">
    <property type="protein sequence ID" value="KER03810.1"/>
    <property type="molecule type" value="Genomic_DNA"/>
</dbReference>
<evidence type="ECO:0000256" key="6">
    <source>
        <dbReference type="ARBA" id="ARBA00023136"/>
    </source>
</evidence>
<feature type="transmembrane region" description="Helical" evidence="7">
    <location>
        <begin position="6"/>
        <end position="28"/>
    </location>
</feature>
<dbReference type="GO" id="GO:0015171">
    <property type="term" value="F:amino acid transmembrane transporter activity"/>
    <property type="evidence" value="ECO:0007669"/>
    <property type="project" value="TreeGrafter"/>
</dbReference>
<evidence type="ECO:0000256" key="1">
    <source>
        <dbReference type="ARBA" id="ARBA00004651"/>
    </source>
</evidence>
<evidence type="ECO:0000313" key="8">
    <source>
        <dbReference type="EMBL" id="KER03810.1"/>
    </source>
</evidence>
<comment type="subcellular location">
    <subcellularLocation>
        <location evidence="1">Cell membrane</location>
        <topology evidence="1">Multi-pass membrane protein</topology>
    </subcellularLocation>
</comment>
<evidence type="ECO:0000256" key="7">
    <source>
        <dbReference type="SAM" id="Phobius"/>
    </source>
</evidence>
<keyword evidence="2" id="KW-1003">Cell membrane</keyword>
<accession>A0A081RYQ7</accession>
<evidence type="ECO:0000256" key="3">
    <source>
        <dbReference type="ARBA" id="ARBA00022692"/>
    </source>
</evidence>
<dbReference type="GO" id="GO:0005886">
    <property type="term" value="C:plasma membrane"/>
    <property type="evidence" value="ECO:0007669"/>
    <property type="project" value="UniProtKB-SubCell"/>
</dbReference>
<keyword evidence="4" id="KW-0813">Transport</keyword>
<reference evidence="8 9" key="1">
    <citation type="submission" date="2014-03" db="EMBL/GenBank/DDBJ databases">
        <title>Draft Genome of Photorhabdus temperata Meg1.</title>
        <authorList>
            <person name="Hurst S.G.IV."/>
            <person name="Morris K."/>
            <person name="Thomas K."/>
            <person name="Tisa L.S."/>
        </authorList>
    </citation>
    <scope>NUCLEOTIDE SEQUENCE [LARGE SCALE GENOMIC DNA]</scope>
    <source>
        <strain evidence="8 9">Meg1</strain>
    </source>
</reference>
<evidence type="ECO:0000313" key="9">
    <source>
        <dbReference type="Proteomes" id="UP000028002"/>
    </source>
</evidence>
<feature type="transmembrane region" description="Helical" evidence="7">
    <location>
        <begin position="113"/>
        <end position="136"/>
    </location>
</feature>
<evidence type="ECO:0000256" key="2">
    <source>
        <dbReference type="ARBA" id="ARBA00022475"/>
    </source>
</evidence>
<proteinExistence type="predicted"/>
<gene>
    <name evidence="8" type="ORF">MEG1DRAFT_01501</name>
</gene>
<feature type="transmembrane region" description="Helical" evidence="7">
    <location>
        <begin position="40"/>
        <end position="65"/>
    </location>
</feature>
<keyword evidence="5 7" id="KW-1133">Transmembrane helix</keyword>
<comment type="caution">
    <text evidence="8">The sequence shown here is derived from an EMBL/GenBank/DDBJ whole genome shotgun (WGS) entry which is preliminary data.</text>
</comment>
<evidence type="ECO:0000256" key="4">
    <source>
        <dbReference type="ARBA" id="ARBA00022970"/>
    </source>
</evidence>
<feature type="transmembrane region" description="Helical" evidence="7">
    <location>
        <begin position="184"/>
        <end position="202"/>
    </location>
</feature>
<keyword evidence="4" id="KW-0029">Amino-acid transport</keyword>
<dbReference type="InterPro" id="IPR001123">
    <property type="entry name" value="LeuE-type"/>
</dbReference>
<keyword evidence="3 7" id="KW-0812">Transmembrane</keyword>
<protein>
    <submittedName>
        <fullName evidence="8">Putative threonine efflux protein</fullName>
    </submittedName>
</protein>
<name>A0A081RYQ7_PHOTE</name>
<dbReference type="Pfam" id="PF01810">
    <property type="entry name" value="LysE"/>
    <property type="match status" value="1"/>
</dbReference>